<name>A0A2K6GJU7_PROCO</name>
<keyword evidence="3" id="KW-0175">Coiled coil</keyword>
<evidence type="ECO:0000256" key="2">
    <source>
        <dbReference type="ARBA" id="ARBA00023043"/>
    </source>
</evidence>
<feature type="region of interest" description="Disordered" evidence="5">
    <location>
        <begin position="134"/>
        <end position="175"/>
    </location>
</feature>
<protein>
    <submittedName>
        <fullName evidence="6">KN motif and ankyrin repeat domains 3</fullName>
    </submittedName>
</protein>
<feature type="compositionally biased region" description="Low complexity" evidence="5">
    <location>
        <begin position="96"/>
        <end position="108"/>
    </location>
</feature>
<keyword evidence="1" id="KW-0677">Repeat</keyword>
<feature type="region of interest" description="Disordered" evidence="5">
    <location>
        <begin position="216"/>
        <end position="235"/>
    </location>
</feature>
<dbReference type="STRING" id="379532.ENSPCOP00000026521"/>
<dbReference type="AlphaFoldDB" id="A0A2K6GJU7"/>
<dbReference type="InterPro" id="IPR021939">
    <property type="entry name" value="KN_motif"/>
</dbReference>
<feature type="compositionally biased region" description="Low complexity" evidence="5">
    <location>
        <begin position="76"/>
        <end position="85"/>
    </location>
</feature>
<feature type="compositionally biased region" description="Polar residues" evidence="5">
    <location>
        <begin position="772"/>
        <end position="783"/>
    </location>
</feature>
<feature type="region of interest" description="Disordered" evidence="5">
    <location>
        <begin position="769"/>
        <end position="806"/>
    </location>
</feature>
<dbReference type="GO" id="GO:0005737">
    <property type="term" value="C:cytoplasm"/>
    <property type="evidence" value="ECO:0007669"/>
    <property type="project" value="TreeGrafter"/>
</dbReference>
<feature type="compositionally biased region" description="Acidic residues" evidence="5">
    <location>
        <begin position="474"/>
        <end position="484"/>
    </location>
</feature>
<feature type="region of interest" description="Disordered" evidence="5">
    <location>
        <begin position="371"/>
        <end position="534"/>
    </location>
</feature>
<proteinExistence type="predicted"/>
<dbReference type="PANTHER" id="PTHR24168">
    <property type="entry name" value="KN MOTIF AND ANKYRIN REPEAT DOMAIN-CONTAINING"/>
    <property type="match status" value="1"/>
</dbReference>
<feature type="region of interest" description="Disordered" evidence="5">
    <location>
        <begin position="59"/>
        <end position="118"/>
    </location>
</feature>
<dbReference type="GO" id="GO:0005856">
    <property type="term" value="C:cytoskeleton"/>
    <property type="evidence" value="ECO:0007669"/>
    <property type="project" value="TreeGrafter"/>
</dbReference>
<dbReference type="Pfam" id="PF12796">
    <property type="entry name" value="Ank_2"/>
    <property type="match status" value="2"/>
</dbReference>
<dbReference type="SMART" id="SM00248">
    <property type="entry name" value="ANK"/>
    <property type="match status" value="4"/>
</dbReference>
<dbReference type="Proteomes" id="UP000233160">
    <property type="component" value="Unassembled WGS sequence"/>
</dbReference>
<dbReference type="OMA" id="SDAWVTE"/>
<dbReference type="RefSeq" id="XP_012496936.1">
    <property type="nucleotide sequence ID" value="XM_012641482.1"/>
</dbReference>
<dbReference type="InterPro" id="IPR047184">
    <property type="entry name" value="KANK1-4"/>
</dbReference>
<feature type="region of interest" description="Disordered" evidence="5">
    <location>
        <begin position="1"/>
        <end position="35"/>
    </location>
</feature>
<feature type="compositionally biased region" description="Low complexity" evidence="5">
    <location>
        <begin position="10"/>
        <end position="32"/>
    </location>
</feature>
<reference evidence="6" key="1">
    <citation type="submission" date="2025-08" db="UniProtKB">
        <authorList>
            <consortium name="Ensembl"/>
        </authorList>
    </citation>
    <scope>IDENTIFICATION</scope>
</reference>
<feature type="region of interest" description="Disordered" evidence="5">
    <location>
        <begin position="243"/>
        <end position="308"/>
    </location>
</feature>
<dbReference type="OrthoDB" id="5406014at2759"/>
<dbReference type="GO" id="GO:0030837">
    <property type="term" value="P:negative regulation of actin filament polymerization"/>
    <property type="evidence" value="ECO:0007669"/>
    <property type="project" value="InterPro"/>
</dbReference>
<dbReference type="GeneID" id="105807949"/>
<dbReference type="PANTHER" id="PTHR24168:SF23">
    <property type="entry name" value="KN MOTIF AND ANKYRIN REPEAT DOMAIN-CONTAINING PROTEIN 3"/>
    <property type="match status" value="1"/>
</dbReference>
<gene>
    <name evidence="6" type="primary">KANK3</name>
</gene>
<dbReference type="Gene3D" id="1.25.40.20">
    <property type="entry name" value="Ankyrin repeat-containing domain"/>
    <property type="match status" value="1"/>
</dbReference>
<dbReference type="FunFam" id="1.25.40.20:FF:000160">
    <property type="entry name" value="KN motif and ankyrin repeat domain-containing protein 3"/>
    <property type="match status" value="1"/>
</dbReference>
<evidence type="ECO:0000256" key="4">
    <source>
        <dbReference type="PROSITE-ProRule" id="PRU00023"/>
    </source>
</evidence>
<feature type="compositionally biased region" description="Low complexity" evidence="5">
    <location>
        <begin position="148"/>
        <end position="162"/>
    </location>
</feature>
<dbReference type="RefSeq" id="XP_012496937.1">
    <property type="nucleotide sequence ID" value="XM_012641483.1"/>
</dbReference>
<dbReference type="CTD" id="256949"/>
<evidence type="ECO:0000256" key="3">
    <source>
        <dbReference type="ARBA" id="ARBA00023054"/>
    </source>
</evidence>
<dbReference type="KEGG" id="pcoq:105807949"/>
<keyword evidence="2 4" id="KW-0040">ANK repeat</keyword>
<feature type="repeat" description="ANK" evidence="4">
    <location>
        <begin position="608"/>
        <end position="633"/>
    </location>
</feature>
<feature type="compositionally biased region" description="Polar residues" evidence="5">
    <location>
        <begin position="392"/>
        <end position="407"/>
    </location>
</feature>
<dbReference type="InterPro" id="IPR002110">
    <property type="entry name" value="Ankyrin_rpt"/>
</dbReference>
<dbReference type="InterPro" id="IPR036770">
    <property type="entry name" value="Ankyrin_rpt-contain_sf"/>
</dbReference>
<dbReference type="Ensembl" id="ENSPCOT00000037275.1">
    <property type="protein sequence ID" value="ENSPCOP00000026521.1"/>
    <property type="gene ID" value="ENSPCOG00000025645.1"/>
</dbReference>
<keyword evidence="7" id="KW-1185">Reference proteome</keyword>
<evidence type="ECO:0000256" key="1">
    <source>
        <dbReference type="ARBA" id="ARBA00022737"/>
    </source>
</evidence>
<feature type="compositionally biased region" description="Basic and acidic residues" evidence="5">
    <location>
        <begin position="243"/>
        <end position="252"/>
    </location>
</feature>
<evidence type="ECO:0000313" key="6">
    <source>
        <dbReference type="Ensembl" id="ENSPCOP00000026521.1"/>
    </source>
</evidence>
<evidence type="ECO:0000313" key="7">
    <source>
        <dbReference type="Proteomes" id="UP000233160"/>
    </source>
</evidence>
<accession>A0A2K6GJU7</accession>
<evidence type="ECO:0000256" key="5">
    <source>
        <dbReference type="SAM" id="MobiDB-lite"/>
    </source>
</evidence>
<sequence>MAKFALNQNLPDLGGPCLCPGPTGGASSPSSPYSVETPYGFHLDLDFLKYVEELERGPAARRALGPPPARRPRAPRPSLAGARSPGAWTSSESLASDDGGAPSGLLLPPLSPRAPVRNPRVEHTLLETSRRLELAQTHERAPSPARAVPLSPRGSGRSSPVPNRAPASPGPAQLQLVREQMVAALRRLRELEDQARALPELHEQVRALRAEKARLLAGRAQPEPDGEAEARPDKLAQLRRLTERLATSERGVRARASPRADGPDGLGATRTEGALQVLDGTSQPPDWAPQTREAGSQAMPETRDEGALAVPETREAGVEAAPETVEADAWVTEPLLGLPVAAERELELLRASLEHQRGVSELLRGRLRELEEAREAAEEATAARPPPREAATQTPWRGTEKATQTESPAEAPSLTQEDVPGSTEGDRALAPAGILKSIMKKRDGTPGAQPSPGPKSLQFVGVLNGEYESSSSEDASDCDSEDGGAELPRSSSSGSGDDSGGGSDSGPPSSGVVRDPEPEAEAEPQPAAQGRCELSPRLREACAALQRQLSRPRGGARDSGAARLVAQEWFRVSSQRRSQAEPVARVLEGVTRLGPELLAHVVNLADGNGNTALHYSVSHGNLAISSLLLDTGVCEVNRQNRAGYSALMLAALTSVGREEDVAVVQRLFRMGDVNAKASQTGQTALMLAISHGRQDMVAALLACRADVNAQDADGATALMCASEYGRLDTVRLLLAQPGCDPAILDNEGTSALAIALEAEQDEVAALLHAHLSSGQPDTQSQTPPKSPTAAPGEGGCSDNRGDPWPQ</sequence>
<dbReference type="PROSITE" id="PS50088">
    <property type="entry name" value="ANK_REPEAT"/>
    <property type="match status" value="2"/>
</dbReference>
<feature type="repeat" description="ANK" evidence="4">
    <location>
        <begin position="680"/>
        <end position="712"/>
    </location>
</feature>
<dbReference type="PROSITE" id="PS50297">
    <property type="entry name" value="ANK_REP_REGION"/>
    <property type="match status" value="2"/>
</dbReference>
<reference evidence="6" key="2">
    <citation type="submission" date="2025-09" db="UniProtKB">
        <authorList>
            <consortium name="Ensembl"/>
        </authorList>
    </citation>
    <scope>IDENTIFICATION</scope>
</reference>
<dbReference type="GeneTree" id="ENSGT00940000161178"/>
<organism evidence="6 7">
    <name type="scientific">Propithecus coquereli</name>
    <name type="common">Coquerel's sifaka</name>
    <name type="synonym">Propithecus verreauxi coquereli</name>
    <dbReference type="NCBI Taxonomy" id="379532"/>
    <lineage>
        <taxon>Eukaryota</taxon>
        <taxon>Metazoa</taxon>
        <taxon>Chordata</taxon>
        <taxon>Craniata</taxon>
        <taxon>Vertebrata</taxon>
        <taxon>Euteleostomi</taxon>
        <taxon>Mammalia</taxon>
        <taxon>Eutheria</taxon>
        <taxon>Euarchontoglires</taxon>
        <taxon>Primates</taxon>
        <taxon>Strepsirrhini</taxon>
        <taxon>Lemuriformes</taxon>
        <taxon>Indriidae</taxon>
        <taxon>Propithecus</taxon>
    </lineage>
</organism>
<dbReference type="SUPFAM" id="SSF48403">
    <property type="entry name" value="Ankyrin repeat"/>
    <property type="match status" value="1"/>
</dbReference>
<dbReference type="Pfam" id="PF12075">
    <property type="entry name" value="KN_motif"/>
    <property type="match status" value="1"/>
</dbReference>